<sequence>MKNKSAINAARPATVWFPHLAVMALRSCLLLGCTVPTWSLSAASAAAEDRSLKLYFVHTGERAVITFKRDGAYDQNGLNQLNRFLRDWRRNETIKMDPLLFDIVWEMYRRSGANDYVNVVSGYRSPNTNAMLRSRSSGVAKESQHTRGKAIDFFIPGVKLATLRGLGMQMQGGGVGYYPTSGSPFVHIDVGRVRAWPRMSRQELVRLFPNGRTLHIPTDGRPLPGYEIAVAEYKHRGSVSTVEVASAAQTVKRSKGSLLGDLFSGRDAEDEDEDDAADAGVTVGKALTKAGGKAEEAVVIASESKLPEIKAPIPATRPIENVLLTSLLPTETHPARQALEALASNSTSGAAPLEGAIADKIPLPTFAPGGAADELTDEILTASINPLPDAIAALSDVPLPPVKGAAALLTPPDSTDHLPTTSFSVSYKAKAFWTASFTPTAVFNSHRFGDDPCPSMTASTSAGATGKPC</sequence>
<organism evidence="1 2">
    <name type="scientific">Rhizobium ruizarguesonis</name>
    <dbReference type="NCBI Taxonomy" id="2081791"/>
    <lineage>
        <taxon>Bacteria</taxon>
        <taxon>Pseudomonadati</taxon>
        <taxon>Pseudomonadota</taxon>
        <taxon>Alphaproteobacteria</taxon>
        <taxon>Hyphomicrobiales</taxon>
        <taxon>Rhizobiaceae</taxon>
        <taxon>Rhizobium/Agrobacterium group</taxon>
        <taxon>Rhizobium</taxon>
    </lineage>
</organism>
<evidence type="ECO:0000313" key="1">
    <source>
        <dbReference type="EMBL" id="XKM38387.1"/>
    </source>
</evidence>
<gene>
    <name evidence="1" type="ORF">A4U53_005085</name>
</gene>
<accession>A0ACD5EGX9</accession>
<dbReference type="Proteomes" id="UP000078465">
    <property type="component" value="Plasmid unnamed2"/>
</dbReference>
<protein>
    <submittedName>
        <fullName evidence="1">DUF882 domain-containing protein</fullName>
    </submittedName>
</protein>
<proteinExistence type="predicted"/>
<keyword evidence="1" id="KW-0614">Plasmid</keyword>
<name>A0ACD5EGX9_9HYPH</name>
<reference evidence="1" key="1">
    <citation type="submission" date="2024-10" db="EMBL/GenBank/DDBJ databases">
        <title>Strain of Rhizobium-related bacteria isolated fromm roots of Vavilovia formosa.</title>
        <authorList>
            <person name="Kimeklis A."/>
            <person name="Afonin A."/>
        </authorList>
    </citation>
    <scope>NUCLEOTIDE SEQUENCE</scope>
    <source>
        <strain evidence="1">Vaf-46</strain>
    </source>
</reference>
<dbReference type="EMBL" id="CP171852">
    <property type="protein sequence ID" value="XKM38387.1"/>
    <property type="molecule type" value="Genomic_DNA"/>
</dbReference>
<geneLocation type="plasmid" evidence="1 2">
    <name>unnamed2</name>
</geneLocation>
<evidence type="ECO:0000313" key="2">
    <source>
        <dbReference type="Proteomes" id="UP000078465"/>
    </source>
</evidence>